<dbReference type="GO" id="GO:0005509">
    <property type="term" value="F:calcium ion binding"/>
    <property type="evidence" value="ECO:0007669"/>
    <property type="project" value="InterPro"/>
</dbReference>
<dbReference type="GO" id="GO:0016460">
    <property type="term" value="C:myosin II complex"/>
    <property type="evidence" value="ECO:0007669"/>
    <property type="project" value="TreeGrafter"/>
</dbReference>
<keyword evidence="2" id="KW-0106">Calcium</keyword>
<sequence>MGQQTKAKQFMAIFNKLDKDNSGVVSTKELLECLTASGVSRQRIDKLMKQLDLNNNGEITLGEYRLALGISNESIAEWRQLFESLDKDRTGKINGDELMNMFKEMGGSANEEQLKDWIMANDVDGDGTVDFQEFLGFVADLSECE</sequence>
<dbReference type="InterPro" id="IPR002048">
    <property type="entry name" value="EF_hand_dom"/>
</dbReference>
<dbReference type="PANTHER" id="PTHR23048">
    <property type="entry name" value="MYOSIN LIGHT CHAIN 1, 3"/>
    <property type="match status" value="1"/>
</dbReference>
<proteinExistence type="predicted"/>
<evidence type="ECO:0000313" key="4">
    <source>
        <dbReference type="EMBL" id="CAL5136727.1"/>
    </source>
</evidence>
<dbReference type="SUPFAM" id="SSF47473">
    <property type="entry name" value="EF-hand"/>
    <property type="match status" value="1"/>
</dbReference>
<comment type="caution">
    <text evidence="4">The sequence shown here is derived from an EMBL/GenBank/DDBJ whole genome shotgun (WGS) entry which is preliminary data.</text>
</comment>
<feature type="domain" description="EF-hand" evidence="3">
    <location>
        <begin position="5"/>
        <end position="40"/>
    </location>
</feature>
<protein>
    <recommendedName>
        <fullName evidence="3">EF-hand domain-containing protein</fullName>
    </recommendedName>
</protein>
<dbReference type="FunFam" id="1.10.238.10:FF:000178">
    <property type="entry name" value="Calmodulin-2 A"/>
    <property type="match status" value="1"/>
</dbReference>
<keyword evidence="1" id="KW-0677">Repeat</keyword>
<dbReference type="InterPro" id="IPR018247">
    <property type="entry name" value="EF_Hand_1_Ca_BS"/>
</dbReference>
<gene>
    <name evidence="4" type="ORF">CDAUBV1_LOCUS10844</name>
</gene>
<dbReference type="AlphaFoldDB" id="A0AAV2TK24"/>
<dbReference type="CDD" id="cd00051">
    <property type="entry name" value="EFh"/>
    <property type="match status" value="1"/>
</dbReference>
<evidence type="ECO:0000313" key="5">
    <source>
        <dbReference type="Proteomes" id="UP001497525"/>
    </source>
</evidence>
<dbReference type="PROSITE" id="PS50222">
    <property type="entry name" value="EF_HAND_2"/>
    <property type="match status" value="3"/>
</dbReference>
<feature type="domain" description="EF-hand" evidence="3">
    <location>
        <begin position="109"/>
        <end position="144"/>
    </location>
</feature>
<dbReference type="SMART" id="SM00054">
    <property type="entry name" value="EFh"/>
    <property type="match status" value="4"/>
</dbReference>
<dbReference type="Proteomes" id="UP001497525">
    <property type="component" value="Unassembled WGS sequence"/>
</dbReference>
<evidence type="ECO:0000256" key="1">
    <source>
        <dbReference type="ARBA" id="ARBA00022737"/>
    </source>
</evidence>
<dbReference type="InterPro" id="IPR050230">
    <property type="entry name" value="CALM/Myosin/TropC-like"/>
</dbReference>
<dbReference type="EMBL" id="CAXLJL010000345">
    <property type="protein sequence ID" value="CAL5136727.1"/>
    <property type="molecule type" value="Genomic_DNA"/>
</dbReference>
<evidence type="ECO:0000256" key="2">
    <source>
        <dbReference type="ARBA" id="ARBA00022837"/>
    </source>
</evidence>
<dbReference type="InterPro" id="IPR011992">
    <property type="entry name" value="EF-hand-dom_pair"/>
</dbReference>
<reference evidence="4" key="1">
    <citation type="submission" date="2024-06" db="EMBL/GenBank/DDBJ databases">
        <authorList>
            <person name="Liu X."/>
            <person name="Lenzi L."/>
            <person name="Haldenby T S."/>
            <person name="Uol C."/>
        </authorList>
    </citation>
    <scope>NUCLEOTIDE SEQUENCE</scope>
</reference>
<accession>A0AAV2TK24</accession>
<dbReference type="Pfam" id="PF13499">
    <property type="entry name" value="EF-hand_7"/>
    <property type="match status" value="2"/>
</dbReference>
<feature type="domain" description="EF-hand" evidence="3">
    <location>
        <begin position="73"/>
        <end position="108"/>
    </location>
</feature>
<organism evidence="4 5">
    <name type="scientific">Calicophoron daubneyi</name>
    <name type="common">Rumen fluke</name>
    <name type="synonym">Paramphistomum daubneyi</name>
    <dbReference type="NCBI Taxonomy" id="300641"/>
    <lineage>
        <taxon>Eukaryota</taxon>
        <taxon>Metazoa</taxon>
        <taxon>Spiralia</taxon>
        <taxon>Lophotrochozoa</taxon>
        <taxon>Platyhelminthes</taxon>
        <taxon>Trematoda</taxon>
        <taxon>Digenea</taxon>
        <taxon>Plagiorchiida</taxon>
        <taxon>Pronocephalata</taxon>
        <taxon>Paramphistomoidea</taxon>
        <taxon>Paramphistomidae</taxon>
        <taxon>Calicophoron</taxon>
    </lineage>
</organism>
<evidence type="ECO:0000259" key="3">
    <source>
        <dbReference type="PROSITE" id="PS50222"/>
    </source>
</evidence>
<dbReference type="Gene3D" id="1.10.238.10">
    <property type="entry name" value="EF-hand"/>
    <property type="match status" value="2"/>
</dbReference>
<dbReference type="PANTHER" id="PTHR23048:SF0">
    <property type="entry name" value="CALMODULIN LIKE 3"/>
    <property type="match status" value="1"/>
</dbReference>
<dbReference type="PROSITE" id="PS00018">
    <property type="entry name" value="EF_HAND_1"/>
    <property type="match status" value="3"/>
</dbReference>
<name>A0AAV2TK24_CALDB</name>